<name>A0A9Q1QUP2_9SOLA</name>
<feature type="region of interest" description="Disordered" evidence="1">
    <location>
        <begin position="229"/>
        <end position="251"/>
    </location>
</feature>
<dbReference type="Proteomes" id="UP001152561">
    <property type="component" value="Unassembled WGS sequence"/>
</dbReference>
<reference evidence="3" key="1">
    <citation type="journal article" date="2023" name="Proc. Natl. Acad. Sci. U.S.A.">
        <title>Genomic and structural basis for evolution of tropane alkaloid biosynthesis.</title>
        <authorList>
            <person name="Wanga Y.-J."/>
            <person name="Taina T."/>
            <person name="Yua J.-Y."/>
            <person name="Lia J."/>
            <person name="Xua B."/>
            <person name="Chenc J."/>
            <person name="D'Auriad J.C."/>
            <person name="Huanga J.-P."/>
            <person name="Huanga S.-X."/>
        </authorList>
    </citation>
    <scope>NUCLEOTIDE SEQUENCE [LARGE SCALE GENOMIC DNA]</scope>
    <source>
        <strain evidence="3">cv. KIB-2019</strain>
    </source>
</reference>
<gene>
    <name evidence="2" type="ORF">K7X08_021810</name>
</gene>
<organism evidence="2 3">
    <name type="scientific">Anisodus acutangulus</name>
    <dbReference type="NCBI Taxonomy" id="402998"/>
    <lineage>
        <taxon>Eukaryota</taxon>
        <taxon>Viridiplantae</taxon>
        <taxon>Streptophyta</taxon>
        <taxon>Embryophyta</taxon>
        <taxon>Tracheophyta</taxon>
        <taxon>Spermatophyta</taxon>
        <taxon>Magnoliopsida</taxon>
        <taxon>eudicotyledons</taxon>
        <taxon>Gunneridae</taxon>
        <taxon>Pentapetalae</taxon>
        <taxon>asterids</taxon>
        <taxon>lamiids</taxon>
        <taxon>Solanales</taxon>
        <taxon>Solanaceae</taxon>
        <taxon>Solanoideae</taxon>
        <taxon>Hyoscyameae</taxon>
        <taxon>Anisodus</taxon>
    </lineage>
</organism>
<feature type="region of interest" description="Disordered" evidence="1">
    <location>
        <begin position="32"/>
        <end position="142"/>
    </location>
</feature>
<feature type="compositionally biased region" description="Polar residues" evidence="1">
    <location>
        <begin position="103"/>
        <end position="120"/>
    </location>
</feature>
<feature type="compositionally biased region" description="Basic and acidic residues" evidence="1">
    <location>
        <begin position="124"/>
        <end position="133"/>
    </location>
</feature>
<dbReference type="AlphaFoldDB" id="A0A9Q1QUP2"/>
<accession>A0A9Q1QUP2</accession>
<evidence type="ECO:0000313" key="2">
    <source>
        <dbReference type="EMBL" id="KAJ8528118.1"/>
    </source>
</evidence>
<sequence>MEDDMAEATRGFEQLYMPRRITQAQWEEIEQYAEGTNKETNKFAALGDGEENNSEENPGSNTTSGAAEPVQKSSDTNKIVKEASGKNMTKEWVHRTFTVPEGDSSSKQQMVTTNKSNENATEVPESHDTRDPGPDDNTANTPDIVAKTEITESSNLGNQNAIIEVIETDEDFAIQVEDVGKEGNANVNAMANTDTIMTINPSTTEAEDIVIEEESNLRDVIKAKETPIVADAGSGRKQQLKDNSKKGSKGTREVINIIHKQHKNTTKTGRSGNLDTVNPVEAWSIEEDICRTHVLNTLQGVVLALAQPPAMYTIHGKCNRSLGYIQPRKVTLSRKRWLMQKSNGANTEKSQAMITIQRGVTATFQEEQHSSDMLLQEEKSKANFWTQTEHVNYGDTDRVTLGK</sequence>
<evidence type="ECO:0000256" key="1">
    <source>
        <dbReference type="SAM" id="MobiDB-lite"/>
    </source>
</evidence>
<comment type="caution">
    <text evidence="2">The sequence shown here is derived from an EMBL/GenBank/DDBJ whole genome shotgun (WGS) entry which is preliminary data.</text>
</comment>
<feature type="compositionally biased region" description="Basic and acidic residues" evidence="1">
    <location>
        <begin position="78"/>
        <end position="94"/>
    </location>
</feature>
<evidence type="ECO:0000313" key="3">
    <source>
        <dbReference type="Proteomes" id="UP001152561"/>
    </source>
</evidence>
<keyword evidence="3" id="KW-1185">Reference proteome</keyword>
<protein>
    <submittedName>
        <fullName evidence="2">Uncharacterized protein</fullName>
    </submittedName>
</protein>
<dbReference type="EMBL" id="JAJAGQ010000023">
    <property type="protein sequence ID" value="KAJ8528118.1"/>
    <property type="molecule type" value="Genomic_DNA"/>
</dbReference>
<proteinExistence type="predicted"/>